<dbReference type="SUPFAM" id="SSF100950">
    <property type="entry name" value="NagB/RpiA/CoA transferase-like"/>
    <property type="match status" value="1"/>
</dbReference>
<dbReference type="AlphaFoldDB" id="A0A7C8GUM3"/>
<dbReference type="Pfam" id="PF08220">
    <property type="entry name" value="HTH_DeoR"/>
    <property type="match status" value="1"/>
</dbReference>
<dbReference type="SMART" id="SM01134">
    <property type="entry name" value="DeoRC"/>
    <property type="match status" value="1"/>
</dbReference>
<name>A0A7C8GUM3_9BACI</name>
<proteinExistence type="predicted"/>
<dbReference type="SUPFAM" id="SSF46785">
    <property type="entry name" value="Winged helix' DNA-binding domain"/>
    <property type="match status" value="1"/>
</dbReference>
<gene>
    <name evidence="5" type="ORF">F9U64_09270</name>
</gene>
<dbReference type="PANTHER" id="PTHR30363">
    <property type="entry name" value="HTH-TYPE TRANSCRIPTIONAL REGULATOR SRLR-RELATED"/>
    <property type="match status" value="1"/>
</dbReference>
<protein>
    <submittedName>
        <fullName evidence="5">DeoR/GlpR transcriptional regulator</fullName>
    </submittedName>
</protein>
<evidence type="ECO:0000256" key="2">
    <source>
        <dbReference type="ARBA" id="ARBA00023125"/>
    </source>
</evidence>
<dbReference type="InterPro" id="IPR037171">
    <property type="entry name" value="NagB/RpiA_transferase-like"/>
</dbReference>
<accession>A0A7C8GUM3</accession>
<evidence type="ECO:0000313" key="6">
    <source>
        <dbReference type="Proteomes" id="UP000480246"/>
    </source>
</evidence>
<dbReference type="InterPro" id="IPR036390">
    <property type="entry name" value="WH_DNA-bd_sf"/>
</dbReference>
<dbReference type="InterPro" id="IPR001034">
    <property type="entry name" value="DeoR_HTH"/>
</dbReference>
<dbReference type="PROSITE" id="PS51000">
    <property type="entry name" value="HTH_DEOR_2"/>
    <property type="match status" value="1"/>
</dbReference>
<dbReference type="SMART" id="SM00420">
    <property type="entry name" value="HTH_DEOR"/>
    <property type="match status" value="1"/>
</dbReference>
<dbReference type="Proteomes" id="UP000480246">
    <property type="component" value="Unassembled WGS sequence"/>
</dbReference>
<dbReference type="PRINTS" id="PR00037">
    <property type="entry name" value="HTHLACR"/>
</dbReference>
<keyword evidence="2" id="KW-0238">DNA-binding</keyword>
<dbReference type="InterPro" id="IPR014036">
    <property type="entry name" value="DeoR-like_C"/>
</dbReference>
<evidence type="ECO:0000256" key="3">
    <source>
        <dbReference type="ARBA" id="ARBA00023163"/>
    </source>
</evidence>
<evidence type="ECO:0000256" key="1">
    <source>
        <dbReference type="ARBA" id="ARBA00023015"/>
    </source>
</evidence>
<dbReference type="Gene3D" id="1.10.10.10">
    <property type="entry name" value="Winged helix-like DNA-binding domain superfamily/Winged helix DNA-binding domain"/>
    <property type="match status" value="1"/>
</dbReference>
<dbReference type="Pfam" id="PF00455">
    <property type="entry name" value="DeoRC"/>
    <property type="match status" value="1"/>
</dbReference>
<organism evidence="5 6">
    <name type="scientific">Gracilibacillus oryzae</name>
    <dbReference type="NCBI Taxonomy" id="1672701"/>
    <lineage>
        <taxon>Bacteria</taxon>
        <taxon>Bacillati</taxon>
        <taxon>Bacillota</taxon>
        <taxon>Bacilli</taxon>
        <taxon>Bacillales</taxon>
        <taxon>Bacillaceae</taxon>
        <taxon>Gracilibacillus</taxon>
    </lineage>
</organism>
<dbReference type="InterPro" id="IPR050313">
    <property type="entry name" value="Carb_Metab_HTH_regulators"/>
</dbReference>
<dbReference type="GO" id="GO:0003677">
    <property type="term" value="F:DNA binding"/>
    <property type="evidence" value="ECO:0007669"/>
    <property type="project" value="UniProtKB-KW"/>
</dbReference>
<dbReference type="OrthoDB" id="9797223at2"/>
<dbReference type="RefSeq" id="WP_153402745.1">
    <property type="nucleotide sequence ID" value="NZ_ML762428.1"/>
</dbReference>
<keyword evidence="6" id="KW-1185">Reference proteome</keyword>
<dbReference type="EMBL" id="WEID01000043">
    <property type="protein sequence ID" value="KAB8137514.1"/>
    <property type="molecule type" value="Genomic_DNA"/>
</dbReference>
<dbReference type="InterPro" id="IPR018356">
    <property type="entry name" value="Tscrpt_reg_HTH_DeoR_CS"/>
</dbReference>
<dbReference type="PANTHER" id="PTHR30363:SF56">
    <property type="entry name" value="TRANSCRIPTIONAL REGULATOR, DEOR FAMILY"/>
    <property type="match status" value="1"/>
</dbReference>
<comment type="caution">
    <text evidence="5">The sequence shown here is derived from an EMBL/GenBank/DDBJ whole genome shotgun (WGS) entry which is preliminary data.</text>
</comment>
<dbReference type="Gene3D" id="3.40.50.1360">
    <property type="match status" value="1"/>
</dbReference>
<keyword evidence="1" id="KW-0805">Transcription regulation</keyword>
<evidence type="ECO:0000259" key="4">
    <source>
        <dbReference type="PROSITE" id="PS51000"/>
    </source>
</evidence>
<reference evidence="5 6" key="1">
    <citation type="submission" date="2019-10" db="EMBL/GenBank/DDBJ databases">
        <title>Gracilibacillus sp. nov. isolated from rice seeds.</title>
        <authorList>
            <person name="He S."/>
        </authorList>
    </citation>
    <scope>NUCLEOTIDE SEQUENCE [LARGE SCALE GENOMIC DNA]</scope>
    <source>
        <strain evidence="5 6">TD8</strain>
    </source>
</reference>
<dbReference type="GO" id="GO:0003700">
    <property type="term" value="F:DNA-binding transcription factor activity"/>
    <property type="evidence" value="ECO:0007669"/>
    <property type="project" value="InterPro"/>
</dbReference>
<evidence type="ECO:0000313" key="5">
    <source>
        <dbReference type="EMBL" id="KAB8137514.1"/>
    </source>
</evidence>
<sequence length="251" mass="27588">MLTLERQEVILSLLKEKEIVSVHQMCKMTGASESTIRRDLTELENQQLIKRVHGGASLLKKKREEPTILEKTTQNQREKELIAKQAASFVEDGDSIYIDAGTSTLQMIPHLADKSVVVVTNGIPHVQLLIEYEIETYVIAGKAKKGTAALIGTKAVETIKEYRFDKCFLGINGVHSLQGLTTPDPEEADVKQAAMRQSQTCYVLADPTKFGEVSFANVADIDAATIITTDGISAEQQENITGITTLEVITQ</sequence>
<dbReference type="InterPro" id="IPR036388">
    <property type="entry name" value="WH-like_DNA-bd_sf"/>
</dbReference>
<keyword evidence="3" id="KW-0804">Transcription</keyword>
<feature type="domain" description="HTH deoR-type" evidence="4">
    <location>
        <begin position="3"/>
        <end position="58"/>
    </location>
</feature>
<dbReference type="PROSITE" id="PS00894">
    <property type="entry name" value="HTH_DEOR_1"/>
    <property type="match status" value="1"/>
</dbReference>